<dbReference type="Gene3D" id="2.40.50.140">
    <property type="entry name" value="Nucleic acid-binding proteins"/>
    <property type="match status" value="3"/>
</dbReference>
<evidence type="ECO:0000313" key="7">
    <source>
        <dbReference type="Proteomes" id="UP000236333"/>
    </source>
</evidence>
<dbReference type="PANTHER" id="PTHR10724:SF7">
    <property type="entry name" value="SMALL RIBOSOMAL SUBUNIT PROTEIN BS1C"/>
    <property type="match status" value="1"/>
</dbReference>
<dbReference type="Proteomes" id="UP000236333">
    <property type="component" value="Unassembled WGS sequence"/>
</dbReference>
<dbReference type="SMART" id="SM00316">
    <property type="entry name" value="S1"/>
    <property type="match status" value="3"/>
</dbReference>
<keyword evidence="3" id="KW-0687">Ribonucleoprotein</keyword>
<feature type="domain" description="S1 motif" evidence="5">
    <location>
        <begin position="244"/>
        <end position="312"/>
    </location>
</feature>
<keyword evidence="7" id="KW-1185">Reference proteome</keyword>
<dbReference type="OrthoDB" id="1693536at2759"/>
<dbReference type="PROSITE" id="PS50126">
    <property type="entry name" value="S1"/>
    <property type="match status" value="3"/>
</dbReference>
<evidence type="ECO:0000256" key="4">
    <source>
        <dbReference type="SAM" id="MobiDB-lite"/>
    </source>
</evidence>
<protein>
    <submittedName>
        <fullName evidence="6">30S ribosomal protein S1, chloroplastic</fullName>
    </submittedName>
</protein>
<dbReference type="GO" id="GO:0003729">
    <property type="term" value="F:mRNA binding"/>
    <property type="evidence" value="ECO:0007669"/>
    <property type="project" value="TreeGrafter"/>
</dbReference>
<feature type="region of interest" description="Disordered" evidence="4">
    <location>
        <begin position="1"/>
        <end position="24"/>
    </location>
</feature>
<dbReference type="PANTHER" id="PTHR10724">
    <property type="entry name" value="30S RIBOSOMAL PROTEIN S1"/>
    <property type="match status" value="1"/>
</dbReference>
<dbReference type="InterPro" id="IPR003029">
    <property type="entry name" value="S1_domain"/>
</dbReference>
<evidence type="ECO:0000259" key="5">
    <source>
        <dbReference type="PROSITE" id="PS50126"/>
    </source>
</evidence>
<reference evidence="6 7" key="1">
    <citation type="journal article" date="2017" name="Mol. Biol. Evol.">
        <title>The 4-celled Tetrabaena socialis nuclear genome reveals the essential components for genetic control of cell number at the origin of multicellularity in the volvocine lineage.</title>
        <authorList>
            <person name="Featherston J."/>
            <person name="Arakaki Y."/>
            <person name="Hanschen E.R."/>
            <person name="Ferris P.J."/>
            <person name="Michod R.E."/>
            <person name="Olson B.J.S.C."/>
            <person name="Nozaki H."/>
            <person name="Durand P.M."/>
        </authorList>
    </citation>
    <scope>NUCLEOTIDE SEQUENCE [LARGE SCALE GENOMIC DNA]</scope>
    <source>
        <strain evidence="6 7">NIES-571</strain>
    </source>
</reference>
<feature type="domain" description="S1 motif" evidence="5">
    <location>
        <begin position="30"/>
        <end position="101"/>
    </location>
</feature>
<comment type="similarity">
    <text evidence="1">Belongs to the bacterial ribosomal protein bS1 family.</text>
</comment>
<name>A0A2J8AGC1_9CHLO</name>
<feature type="region of interest" description="Disordered" evidence="4">
    <location>
        <begin position="345"/>
        <end position="372"/>
    </location>
</feature>
<keyword evidence="2 6" id="KW-0689">Ribosomal protein</keyword>
<dbReference type="SUPFAM" id="SSF50249">
    <property type="entry name" value="Nucleic acid-binding proteins"/>
    <property type="match status" value="3"/>
</dbReference>
<organism evidence="6 7">
    <name type="scientific">Tetrabaena socialis</name>
    <dbReference type="NCBI Taxonomy" id="47790"/>
    <lineage>
        <taxon>Eukaryota</taxon>
        <taxon>Viridiplantae</taxon>
        <taxon>Chlorophyta</taxon>
        <taxon>core chlorophytes</taxon>
        <taxon>Chlorophyceae</taxon>
        <taxon>CS clade</taxon>
        <taxon>Chlamydomonadales</taxon>
        <taxon>Tetrabaenaceae</taxon>
        <taxon>Tetrabaena</taxon>
    </lineage>
</organism>
<evidence type="ECO:0000256" key="1">
    <source>
        <dbReference type="ARBA" id="ARBA00006767"/>
    </source>
</evidence>
<comment type="caution">
    <text evidence="6">The sequence shown here is derived from an EMBL/GenBank/DDBJ whole genome shotgun (WGS) entry which is preliminary data.</text>
</comment>
<dbReference type="AlphaFoldDB" id="A0A2J8AGC1"/>
<sequence>MHRGVRATNHPAAQQNQAPLPHQPLLLPEGDLVAGVVQSVEPAFGAYIELAGGVPALLHISQVSHERVELMESIFKTGDPVKALVRRAQGRSRGCMQLTTKALELTPGDMIRDPQLVYDTAEETAAALRSALPQAGEVVKGVVLAVKEFGAFVDVGWTEGLLGRRNISHKAVDRVAAVLKAGDQVKAYVLRCDGPGRVELSTKMLEATPGDMLRDPQLVYDKAEETIALRNSRIESFWSQTMVGTVVAGVVQSVKPCGAVIDLGGVTGLLRRRQISHERVFVFEKIVQEGNTIKVMILSQNRKRGRVTLSTKKLEPTPGDMLRDPQLVYDKAEETAKMYRMKRTAEAAASAAKVQPDTSNQQGISDDGLNVH</sequence>
<proteinExistence type="inferred from homology"/>
<feature type="compositionally biased region" description="Low complexity" evidence="4">
    <location>
        <begin position="9"/>
        <end position="24"/>
    </location>
</feature>
<evidence type="ECO:0000256" key="3">
    <source>
        <dbReference type="ARBA" id="ARBA00023274"/>
    </source>
</evidence>
<dbReference type="GO" id="GO:0003735">
    <property type="term" value="F:structural constituent of ribosome"/>
    <property type="evidence" value="ECO:0007669"/>
    <property type="project" value="TreeGrafter"/>
</dbReference>
<dbReference type="InterPro" id="IPR012340">
    <property type="entry name" value="NA-bd_OB-fold"/>
</dbReference>
<evidence type="ECO:0000313" key="6">
    <source>
        <dbReference type="EMBL" id="PNH11552.1"/>
    </source>
</evidence>
<feature type="domain" description="S1 motif" evidence="5">
    <location>
        <begin position="136"/>
        <end position="203"/>
    </location>
</feature>
<dbReference type="GO" id="GO:0006412">
    <property type="term" value="P:translation"/>
    <property type="evidence" value="ECO:0007669"/>
    <property type="project" value="TreeGrafter"/>
</dbReference>
<gene>
    <name evidence="6" type="ORF">TSOC_001643</name>
</gene>
<dbReference type="EMBL" id="PGGS01000027">
    <property type="protein sequence ID" value="PNH11552.1"/>
    <property type="molecule type" value="Genomic_DNA"/>
</dbReference>
<dbReference type="GO" id="GO:1990904">
    <property type="term" value="C:ribonucleoprotein complex"/>
    <property type="evidence" value="ECO:0007669"/>
    <property type="project" value="UniProtKB-KW"/>
</dbReference>
<dbReference type="InterPro" id="IPR050437">
    <property type="entry name" value="Ribos_protein_bS1-like"/>
</dbReference>
<evidence type="ECO:0000256" key="2">
    <source>
        <dbReference type="ARBA" id="ARBA00022980"/>
    </source>
</evidence>
<accession>A0A2J8AGC1</accession>
<dbReference type="Pfam" id="PF00575">
    <property type="entry name" value="S1"/>
    <property type="match status" value="3"/>
</dbReference>
<dbReference type="GO" id="GO:0005840">
    <property type="term" value="C:ribosome"/>
    <property type="evidence" value="ECO:0007669"/>
    <property type="project" value="UniProtKB-KW"/>
</dbReference>